<dbReference type="Proteomes" id="UP000813461">
    <property type="component" value="Unassembled WGS sequence"/>
</dbReference>
<comment type="caution">
    <text evidence="1">The sequence shown here is derived from an EMBL/GenBank/DDBJ whole genome shotgun (WGS) entry which is preliminary data.</text>
</comment>
<name>A0A8K0RDY2_9PLEO</name>
<sequence>MQNTTAATYSYVIHGSLRRSSAMPSFFSLPAELRIQIYSHLLPGLDHYPSAYTGLRNSCHLIRKEYDHEAAKVIPHIYDNSPLRLSPMWYIDHAPDDPKTISDITRVEMQPTPFVVTRLARFPKKIIPWHWIWVKTLVISFNMSWYSTYRHWHDPEPEHIEEGALNDSANWLIQSAVRMAFERMDKMIKDRSGTTVNRRTFTKGDSRPRKCEIDTFVMRLDKFAEQYVVRTDRQKRSDRMTPTTPLVILPPKAALPSNHDRLWDVSFGFNVDGGFVEAVWRRRTQADAQRDAENDFMPIDEWLAPVHTCAAPQKPIKGFEVPRQRTASL</sequence>
<proteinExistence type="predicted"/>
<dbReference type="EMBL" id="JAGMVJ010000003">
    <property type="protein sequence ID" value="KAH7092350.1"/>
    <property type="molecule type" value="Genomic_DNA"/>
</dbReference>
<evidence type="ECO:0000313" key="1">
    <source>
        <dbReference type="EMBL" id="KAH7092350.1"/>
    </source>
</evidence>
<organism evidence="1 2">
    <name type="scientific">Paraphoma chrysanthemicola</name>
    <dbReference type="NCBI Taxonomy" id="798071"/>
    <lineage>
        <taxon>Eukaryota</taxon>
        <taxon>Fungi</taxon>
        <taxon>Dikarya</taxon>
        <taxon>Ascomycota</taxon>
        <taxon>Pezizomycotina</taxon>
        <taxon>Dothideomycetes</taxon>
        <taxon>Pleosporomycetidae</taxon>
        <taxon>Pleosporales</taxon>
        <taxon>Pleosporineae</taxon>
        <taxon>Phaeosphaeriaceae</taxon>
        <taxon>Paraphoma</taxon>
    </lineage>
</organism>
<protein>
    <submittedName>
        <fullName evidence="1">Uncharacterized protein</fullName>
    </submittedName>
</protein>
<dbReference type="OrthoDB" id="3683409at2759"/>
<gene>
    <name evidence="1" type="ORF">FB567DRAFT_625371</name>
</gene>
<keyword evidence="2" id="KW-1185">Reference proteome</keyword>
<dbReference type="AlphaFoldDB" id="A0A8K0RDY2"/>
<accession>A0A8K0RDY2</accession>
<evidence type="ECO:0000313" key="2">
    <source>
        <dbReference type="Proteomes" id="UP000813461"/>
    </source>
</evidence>
<reference evidence="1" key="1">
    <citation type="journal article" date="2021" name="Nat. Commun.">
        <title>Genetic determinants of endophytism in the Arabidopsis root mycobiome.</title>
        <authorList>
            <person name="Mesny F."/>
            <person name="Miyauchi S."/>
            <person name="Thiergart T."/>
            <person name="Pickel B."/>
            <person name="Atanasova L."/>
            <person name="Karlsson M."/>
            <person name="Huettel B."/>
            <person name="Barry K.W."/>
            <person name="Haridas S."/>
            <person name="Chen C."/>
            <person name="Bauer D."/>
            <person name="Andreopoulos W."/>
            <person name="Pangilinan J."/>
            <person name="LaButti K."/>
            <person name="Riley R."/>
            <person name="Lipzen A."/>
            <person name="Clum A."/>
            <person name="Drula E."/>
            <person name="Henrissat B."/>
            <person name="Kohler A."/>
            <person name="Grigoriev I.V."/>
            <person name="Martin F.M."/>
            <person name="Hacquard S."/>
        </authorList>
    </citation>
    <scope>NUCLEOTIDE SEQUENCE</scope>
    <source>
        <strain evidence="1">MPI-SDFR-AT-0120</strain>
    </source>
</reference>